<keyword evidence="7" id="KW-1185">Reference proteome</keyword>
<dbReference type="Pfam" id="PF00440">
    <property type="entry name" value="TetR_N"/>
    <property type="match status" value="1"/>
</dbReference>
<feature type="DNA-binding region" description="H-T-H motif" evidence="4">
    <location>
        <begin position="29"/>
        <end position="48"/>
    </location>
</feature>
<feature type="domain" description="HTH tetR-type" evidence="5">
    <location>
        <begin position="6"/>
        <end position="66"/>
    </location>
</feature>
<evidence type="ECO:0000256" key="2">
    <source>
        <dbReference type="ARBA" id="ARBA00023125"/>
    </source>
</evidence>
<evidence type="ECO:0000256" key="1">
    <source>
        <dbReference type="ARBA" id="ARBA00023015"/>
    </source>
</evidence>
<reference evidence="6 7" key="1">
    <citation type="journal article" date="2023" name="PLoS ONE">
        <title>Complete genome assembly of Hawai'i environmental nontuberculous mycobacteria reveals unexpected co-isolation with methylobacteria.</title>
        <authorList>
            <person name="Hendrix J."/>
            <person name="Epperson L.E."/>
            <person name="Tong E.I."/>
            <person name="Chan Y.L."/>
            <person name="Hasan N.A."/>
            <person name="Dawrs S.N."/>
            <person name="Norton G.J."/>
            <person name="Virdi R."/>
            <person name="Crooks J.L."/>
            <person name="Chan E.D."/>
            <person name="Honda J.R."/>
            <person name="Strong M."/>
        </authorList>
    </citation>
    <scope>NUCLEOTIDE SEQUENCE [LARGE SCALE GENOMIC DNA]</scope>
    <source>
        <strain evidence="6 7">NJH_HI01</strain>
    </source>
</reference>
<comment type="caution">
    <text evidence="6">The sequence shown here is derived from an EMBL/GenBank/DDBJ whole genome shotgun (WGS) entry which is preliminary data.</text>
</comment>
<evidence type="ECO:0000256" key="3">
    <source>
        <dbReference type="ARBA" id="ARBA00023163"/>
    </source>
</evidence>
<dbReference type="Proteomes" id="UP001404845">
    <property type="component" value="Unassembled WGS sequence"/>
</dbReference>
<evidence type="ECO:0000256" key="4">
    <source>
        <dbReference type="PROSITE-ProRule" id="PRU00335"/>
    </source>
</evidence>
<dbReference type="PROSITE" id="PS50977">
    <property type="entry name" value="HTH_TETR_2"/>
    <property type="match status" value="1"/>
</dbReference>
<accession>A0ABU9ZHE5</accession>
<name>A0ABU9ZHE5_9HYPH</name>
<dbReference type="Pfam" id="PF17937">
    <property type="entry name" value="TetR_C_28"/>
    <property type="match status" value="1"/>
</dbReference>
<dbReference type="Gene3D" id="1.10.357.10">
    <property type="entry name" value="Tetracycline Repressor, domain 2"/>
    <property type="match status" value="1"/>
</dbReference>
<keyword evidence="1" id="KW-0805">Transcription regulation</keyword>
<dbReference type="PANTHER" id="PTHR47506">
    <property type="entry name" value="TRANSCRIPTIONAL REGULATORY PROTEIN"/>
    <property type="match status" value="1"/>
</dbReference>
<proteinExistence type="predicted"/>
<evidence type="ECO:0000313" key="7">
    <source>
        <dbReference type="Proteomes" id="UP001404845"/>
    </source>
</evidence>
<dbReference type="RefSeq" id="WP_200672177.1">
    <property type="nucleotide sequence ID" value="NZ_JACWCW010000110.1"/>
</dbReference>
<dbReference type="PRINTS" id="PR00455">
    <property type="entry name" value="HTHTETR"/>
</dbReference>
<dbReference type="PANTHER" id="PTHR47506:SF1">
    <property type="entry name" value="HTH-TYPE TRANSCRIPTIONAL REGULATOR YJDC"/>
    <property type="match status" value="1"/>
</dbReference>
<dbReference type="InterPro" id="IPR009057">
    <property type="entry name" value="Homeodomain-like_sf"/>
</dbReference>
<dbReference type="InterPro" id="IPR001647">
    <property type="entry name" value="HTH_TetR"/>
</dbReference>
<dbReference type="InterPro" id="IPR041479">
    <property type="entry name" value="TetR_CgmR_C"/>
</dbReference>
<evidence type="ECO:0000259" key="5">
    <source>
        <dbReference type="PROSITE" id="PS50977"/>
    </source>
</evidence>
<keyword evidence="2 4" id="KW-0238">DNA-binding</keyword>
<evidence type="ECO:0000313" key="6">
    <source>
        <dbReference type="EMBL" id="MEN3230475.1"/>
    </source>
</evidence>
<organism evidence="6 7">
    <name type="scientific">Methylorubrum rhodesianum</name>
    <dbReference type="NCBI Taxonomy" id="29427"/>
    <lineage>
        <taxon>Bacteria</taxon>
        <taxon>Pseudomonadati</taxon>
        <taxon>Pseudomonadota</taxon>
        <taxon>Alphaproteobacteria</taxon>
        <taxon>Hyphomicrobiales</taxon>
        <taxon>Methylobacteriaceae</taxon>
        <taxon>Methylorubrum</taxon>
    </lineage>
</organism>
<dbReference type="SUPFAM" id="SSF46689">
    <property type="entry name" value="Homeodomain-like"/>
    <property type="match status" value="1"/>
</dbReference>
<dbReference type="EMBL" id="JAQYXL010000001">
    <property type="protein sequence ID" value="MEN3230475.1"/>
    <property type="molecule type" value="Genomic_DNA"/>
</dbReference>
<keyword evidence="3" id="KW-0804">Transcription</keyword>
<sequence>MGRRRTIDRDHVLAVAEGIVAQRGAAALTIDAVAKAAGISKGGVQSSFGTKEGLIAAMLQYWLQDYAQRARALAGDDPSLSARIAAHAKVTRRDDEDTQRRAASFLALLLQTPEHLADMRQWYRVQAAGLHADDPETRRARLAFLATEGAFFLRFFGLMPMGAAEWEATFTDIQGLIPSQDSAVS</sequence>
<protein>
    <submittedName>
        <fullName evidence="6">TetR/AcrR family transcriptional regulator</fullName>
    </submittedName>
</protein>
<gene>
    <name evidence="6" type="ORF">PUR21_23100</name>
</gene>